<dbReference type="PRINTS" id="PR00139">
    <property type="entry name" value="ASNGLNASE"/>
</dbReference>
<keyword evidence="2" id="KW-0378">Hydrolase</keyword>
<dbReference type="InterPro" id="IPR027473">
    <property type="entry name" value="L-asparaginase_C"/>
</dbReference>
<name>A0ABP3C3G7_9MICO</name>
<dbReference type="InterPro" id="IPR006034">
    <property type="entry name" value="Asparaginase/glutaminase-like"/>
</dbReference>
<dbReference type="CDD" id="cd08964">
    <property type="entry name" value="L-asparaginase_II"/>
    <property type="match status" value="1"/>
</dbReference>
<dbReference type="InterPro" id="IPR040919">
    <property type="entry name" value="Asparaginase_C"/>
</dbReference>
<organism evidence="5 6">
    <name type="scientific">Brevibacterium metallidurans</name>
    <dbReference type="NCBI Taxonomy" id="1482676"/>
    <lineage>
        <taxon>Bacteria</taxon>
        <taxon>Bacillati</taxon>
        <taxon>Actinomycetota</taxon>
        <taxon>Actinomycetes</taxon>
        <taxon>Micrococcales</taxon>
        <taxon>Brevibacteriaceae</taxon>
        <taxon>Brevibacterium</taxon>
    </lineage>
</organism>
<dbReference type="InterPro" id="IPR027474">
    <property type="entry name" value="L-asparaginase_N"/>
</dbReference>
<proteinExistence type="inferred from homology"/>
<dbReference type="PANTHER" id="PTHR11707:SF28">
    <property type="entry name" value="60 KDA LYSOPHOSPHOLIPASE"/>
    <property type="match status" value="1"/>
</dbReference>
<dbReference type="PIRSF" id="PIRSF500176">
    <property type="entry name" value="L_ASNase"/>
    <property type="match status" value="1"/>
</dbReference>
<gene>
    <name evidence="5" type="ORF">NCCP602_01590</name>
</gene>
<dbReference type="Pfam" id="PF00710">
    <property type="entry name" value="Asparaginase"/>
    <property type="match status" value="1"/>
</dbReference>
<dbReference type="SMART" id="SM00870">
    <property type="entry name" value="Asparaginase"/>
    <property type="match status" value="1"/>
</dbReference>
<feature type="domain" description="L-asparaginase N-terminal" evidence="3">
    <location>
        <begin position="12"/>
        <end position="196"/>
    </location>
</feature>
<evidence type="ECO:0000259" key="4">
    <source>
        <dbReference type="Pfam" id="PF17763"/>
    </source>
</evidence>
<comment type="caution">
    <text evidence="5">The sequence shown here is derived from an EMBL/GenBank/DDBJ whole genome shotgun (WGS) entry which is preliminary data.</text>
</comment>
<feature type="domain" description="Asparaginase/glutaminase C-terminal" evidence="4">
    <location>
        <begin position="220"/>
        <end position="332"/>
    </location>
</feature>
<dbReference type="Gene3D" id="3.40.50.40">
    <property type="match status" value="1"/>
</dbReference>
<dbReference type="PROSITE" id="PS51732">
    <property type="entry name" value="ASN_GLN_ASE_3"/>
    <property type="match status" value="1"/>
</dbReference>
<dbReference type="Gene3D" id="3.40.50.1170">
    <property type="entry name" value="L-asparaginase, N-terminal domain"/>
    <property type="match status" value="1"/>
</dbReference>
<dbReference type="EMBL" id="BAAAAF010000001">
    <property type="protein sequence ID" value="GAA0034198.1"/>
    <property type="molecule type" value="Genomic_DNA"/>
</dbReference>
<accession>A0ABP3C3G7</accession>
<dbReference type="InterPro" id="IPR004550">
    <property type="entry name" value="AsnASE_II"/>
</dbReference>
<evidence type="ECO:0000313" key="6">
    <source>
        <dbReference type="Proteomes" id="UP001498238"/>
    </source>
</evidence>
<dbReference type="PANTHER" id="PTHR11707">
    <property type="entry name" value="L-ASPARAGINASE"/>
    <property type="match status" value="1"/>
</dbReference>
<evidence type="ECO:0000313" key="5">
    <source>
        <dbReference type="EMBL" id="GAA0034198.1"/>
    </source>
</evidence>
<dbReference type="RefSeq" id="WP_339391200.1">
    <property type="nucleotide sequence ID" value="NZ_BAAAAF010000001.1"/>
</dbReference>
<dbReference type="InterPro" id="IPR037152">
    <property type="entry name" value="L-asparaginase_N_sf"/>
</dbReference>
<evidence type="ECO:0000259" key="3">
    <source>
        <dbReference type="Pfam" id="PF00710"/>
    </source>
</evidence>
<dbReference type="SUPFAM" id="SSF53774">
    <property type="entry name" value="Glutaminase/Asparaginase"/>
    <property type="match status" value="1"/>
</dbReference>
<dbReference type="PIRSF" id="PIRSF001220">
    <property type="entry name" value="L-ASNase_gatD"/>
    <property type="match status" value="1"/>
</dbReference>
<evidence type="ECO:0000256" key="1">
    <source>
        <dbReference type="ARBA" id="ARBA00010518"/>
    </source>
</evidence>
<sequence>MPDTASTLPPHLLIAALGGTIASTADGSGGVAPALSGAEIAAAAGLDRIWPDLQTDFTQVAQVSSANVTLEMLFDVVELARSTDAHGIVLTQGTDTLEETAFALSVLNDSGVPIAVTGAMRNPTLPGADGPANVRAAALTALSPLARHLPAALVFNDEVHDPRHVRKAHVSSTAAFTSGPVLGAIGWISEDVVRLPHAPQQSLSGSPFAGRDRPESLAPVALAEVGLGEPAETFDRLGEAGFAGLVIAGVGGGHVPEHLVPAVTRLGAQMPVILASRPGAGASLTRTYGYVGGEIGLLEAGLIPAGVLDARKARIALTLALSYDLDPAEVFAHFA</sequence>
<evidence type="ECO:0000256" key="2">
    <source>
        <dbReference type="ARBA" id="ARBA00022801"/>
    </source>
</evidence>
<dbReference type="Pfam" id="PF17763">
    <property type="entry name" value="Asparaginase_C"/>
    <property type="match status" value="1"/>
</dbReference>
<protein>
    <submittedName>
        <fullName evidence="5">Asparaginase</fullName>
    </submittedName>
</protein>
<keyword evidence="6" id="KW-1185">Reference proteome</keyword>
<dbReference type="Proteomes" id="UP001498238">
    <property type="component" value="Unassembled WGS sequence"/>
</dbReference>
<comment type="similarity">
    <text evidence="1">Belongs to the asparaginase 1 family.</text>
</comment>
<reference evidence="5 6" key="1">
    <citation type="submission" date="2024-01" db="EMBL/GenBank/DDBJ databases">
        <title>Characterization of antibiotic resistant novel bacterial strains and their environmental applications.</title>
        <authorList>
            <person name="Manzoor S."/>
            <person name="Abbas S."/>
            <person name="Arshad M."/>
            <person name="Ahmed I."/>
        </authorList>
    </citation>
    <scope>NUCLEOTIDE SEQUENCE [LARGE SCALE GENOMIC DNA]</scope>
    <source>
        <strain evidence="5 6">NCCP-602</strain>
    </source>
</reference>
<dbReference type="InterPro" id="IPR036152">
    <property type="entry name" value="Asp/glu_Ase-like_sf"/>
</dbReference>